<name>A0A2A2IF79_9BACI</name>
<protein>
    <submittedName>
        <fullName evidence="1">Uncharacterized protein</fullName>
    </submittedName>
</protein>
<dbReference type="OrthoDB" id="2991055at2"/>
<reference evidence="1 2" key="1">
    <citation type="submission" date="2017-08" db="EMBL/GenBank/DDBJ databases">
        <title>Virgibacillus indicus sp. nov. and Virgibacillus profoundi sp. nov, two moderately halophilic bacteria isolated from marine sediment by using the Microfluidic Streak Plate.</title>
        <authorList>
            <person name="Xu B."/>
            <person name="Hu B."/>
            <person name="Wang J."/>
            <person name="Zhu Y."/>
            <person name="Huang L."/>
            <person name="Du W."/>
            <person name="Huang Y."/>
        </authorList>
    </citation>
    <scope>NUCLEOTIDE SEQUENCE [LARGE SCALE GENOMIC DNA]</scope>
    <source>
        <strain evidence="1 2">IO3-P3-H5</strain>
    </source>
</reference>
<dbReference type="EMBL" id="NPOA01000004">
    <property type="protein sequence ID" value="PAV30307.1"/>
    <property type="molecule type" value="Genomic_DNA"/>
</dbReference>
<comment type="caution">
    <text evidence="1">The sequence shown here is derived from an EMBL/GenBank/DDBJ whole genome shotgun (WGS) entry which is preliminary data.</text>
</comment>
<accession>A0A2A2IF79</accession>
<gene>
    <name evidence="1" type="ORF">CIL05_07505</name>
</gene>
<evidence type="ECO:0000313" key="1">
    <source>
        <dbReference type="EMBL" id="PAV30307.1"/>
    </source>
</evidence>
<proteinExistence type="predicted"/>
<dbReference type="Proteomes" id="UP000218887">
    <property type="component" value="Unassembled WGS sequence"/>
</dbReference>
<organism evidence="1 2">
    <name type="scientific">Virgibacillus profundi</name>
    <dbReference type="NCBI Taxonomy" id="2024555"/>
    <lineage>
        <taxon>Bacteria</taxon>
        <taxon>Bacillati</taxon>
        <taxon>Bacillota</taxon>
        <taxon>Bacilli</taxon>
        <taxon>Bacillales</taxon>
        <taxon>Bacillaceae</taxon>
        <taxon>Virgibacillus</taxon>
    </lineage>
</organism>
<keyword evidence="2" id="KW-1185">Reference proteome</keyword>
<dbReference type="AlphaFoldDB" id="A0A2A2IF79"/>
<dbReference type="RefSeq" id="WP_095654909.1">
    <property type="nucleotide sequence ID" value="NZ_NPOA01000004.1"/>
</dbReference>
<sequence length="122" mass="14131">MKVLATASLRYWDGEAISTAPERLEIIVKFKEKGKLFKTKLGETLVTTRDSIFSDISMTYDEFLDEMNHVVSDKEIIEERAETMIKEYFKYEARHVAANVKKQGILDKVDKLNDIKVKVKID</sequence>
<evidence type="ECO:0000313" key="2">
    <source>
        <dbReference type="Proteomes" id="UP000218887"/>
    </source>
</evidence>